<proteinExistence type="inferred from homology"/>
<evidence type="ECO:0000259" key="5">
    <source>
        <dbReference type="Pfam" id="PF00724"/>
    </source>
</evidence>
<dbReference type="GO" id="GO:0016491">
    <property type="term" value="F:oxidoreductase activity"/>
    <property type="evidence" value="ECO:0007669"/>
    <property type="project" value="UniProtKB-KW"/>
</dbReference>
<dbReference type="AlphaFoldDB" id="A0A316UXU1"/>
<dbReference type="Gene3D" id="3.20.20.70">
    <property type="entry name" value="Aldolase class I"/>
    <property type="match status" value="1"/>
</dbReference>
<feature type="domain" description="NADH:flavin oxidoreductase/NADH oxidase N-terminal" evidence="5">
    <location>
        <begin position="18"/>
        <end position="366"/>
    </location>
</feature>
<keyword evidence="3" id="KW-0288">FMN</keyword>
<dbReference type="OrthoDB" id="1663137at2759"/>
<dbReference type="EMBL" id="KZ819662">
    <property type="protein sequence ID" value="PWN30032.1"/>
    <property type="molecule type" value="Genomic_DNA"/>
</dbReference>
<dbReference type="Proteomes" id="UP000245884">
    <property type="component" value="Unassembled WGS sequence"/>
</dbReference>
<accession>A0A316UXU1</accession>
<organism evidence="6 7">
    <name type="scientific">Jaminaea rosea</name>
    <dbReference type="NCBI Taxonomy" id="1569628"/>
    <lineage>
        <taxon>Eukaryota</taxon>
        <taxon>Fungi</taxon>
        <taxon>Dikarya</taxon>
        <taxon>Basidiomycota</taxon>
        <taxon>Ustilaginomycotina</taxon>
        <taxon>Exobasidiomycetes</taxon>
        <taxon>Microstromatales</taxon>
        <taxon>Microstromatales incertae sedis</taxon>
        <taxon>Jaminaea</taxon>
    </lineage>
</organism>
<dbReference type="STRING" id="1569628.A0A316UXU1"/>
<dbReference type="PANTHER" id="PTHR43656">
    <property type="entry name" value="BINDING OXIDOREDUCTASE, PUTATIVE (AFU_ORTHOLOGUE AFUA_2G08260)-RELATED"/>
    <property type="match status" value="1"/>
</dbReference>
<protein>
    <submittedName>
        <fullName evidence="6">NADH:flavin oxidoreductase/NADH oxidase-like protein</fullName>
    </submittedName>
</protein>
<sequence length="424" mass="46154">MADRLVTEIPSNVDVLAQPVKFANSGLVAPNRFLKAAMTERLSSYDQDEPTKRGIPSDALIHLYEEWGKGEFGVILSGNTFGQYEHLEAQGNPIMRGNEPERFEAFKKMAAAAKAHGSKYIVQLSHGGRQTPANITQNPVSASDIQLTKMGGQDVTGNFGKPRALTIDGIKEVVDDFANAAKYAYDTGADGIQVHGAHGYLIAQFLSTTTNQRTDQYGGSLENRSRIVIEILDAIRAKVNDPKFLLGIKLNSVEFQAGGFTTEDCRQLCANLEAHGVDFIELSGGTYEELAFSPTKTQKRESTKKREGYFVEFADEVRAGIKQAQIYVTGGFRTAKGMADAVESSSCVGVGLARPVCSEVDLPKKILAKQVASARKSLIPEDQFLVANQVCCYQLKQVGEGKRPVDWNNEAELNPVLKELGLAA</sequence>
<evidence type="ECO:0000256" key="3">
    <source>
        <dbReference type="ARBA" id="ARBA00022643"/>
    </source>
</evidence>
<dbReference type="InterPro" id="IPR001155">
    <property type="entry name" value="OxRdtase_FMN_N"/>
</dbReference>
<reference evidence="6 7" key="1">
    <citation type="journal article" date="2018" name="Mol. Biol. Evol.">
        <title>Broad Genomic Sampling Reveals a Smut Pathogenic Ancestry of the Fungal Clade Ustilaginomycotina.</title>
        <authorList>
            <person name="Kijpornyongpan T."/>
            <person name="Mondo S.J."/>
            <person name="Barry K."/>
            <person name="Sandor L."/>
            <person name="Lee J."/>
            <person name="Lipzen A."/>
            <person name="Pangilinan J."/>
            <person name="LaButti K."/>
            <person name="Hainaut M."/>
            <person name="Henrissat B."/>
            <person name="Grigoriev I.V."/>
            <person name="Spatafora J.W."/>
            <person name="Aime M.C."/>
        </authorList>
    </citation>
    <scope>NUCLEOTIDE SEQUENCE [LARGE SCALE GENOMIC DNA]</scope>
    <source>
        <strain evidence="6 7">MCA 5214</strain>
    </source>
</reference>
<evidence type="ECO:0000313" key="6">
    <source>
        <dbReference type="EMBL" id="PWN30032.1"/>
    </source>
</evidence>
<evidence type="ECO:0000313" key="7">
    <source>
        <dbReference type="Proteomes" id="UP000245884"/>
    </source>
</evidence>
<name>A0A316UXU1_9BASI</name>
<dbReference type="SUPFAM" id="SSF51395">
    <property type="entry name" value="FMN-linked oxidoreductases"/>
    <property type="match status" value="1"/>
</dbReference>
<dbReference type="InterPro" id="IPR013785">
    <property type="entry name" value="Aldolase_TIM"/>
</dbReference>
<dbReference type="RefSeq" id="XP_025364644.1">
    <property type="nucleotide sequence ID" value="XM_025504898.1"/>
</dbReference>
<keyword evidence="7" id="KW-1185">Reference proteome</keyword>
<evidence type="ECO:0000256" key="2">
    <source>
        <dbReference type="ARBA" id="ARBA00022630"/>
    </source>
</evidence>
<keyword evidence="4" id="KW-0560">Oxidoreductase</keyword>
<dbReference type="PANTHER" id="PTHR43656:SF5">
    <property type="entry name" value="NADH:FLAVIN OXIDOREDUCTASE_NADH OXIDASE N-TERMINAL DOMAIN-CONTAINING PROTEIN"/>
    <property type="match status" value="1"/>
</dbReference>
<gene>
    <name evidence="6" type="ORF">BDZ90DRAFT_229067</name>
</gene>
<keyword evidence="2" id="KW-0285">Flavoprotein</keyword>
<evidence type="ECO:0000256" key="4">
    <source>
        <dbReference type="ARBA" id="ARBA00023002"/>
    </source>
</evidence>
<dbReference type="CDD" id="cd04733">
    <property type="entry name" value="OYE_like_2_FMN"/>
    <property type="match status" value="1"/>
</dbReference>
<comment type="similarity">
    <text evidence="1">Belongs to the NADH:flavin oxidoreductase/NADH oxidase family.</text>
</comment>
<dbReference type="Pfam" id="PF00724">
    <property type="entry name" value="Oxidored_FMN"/>
    <property type="match status" value="1"/>
</dbReference>
<evidence type="ECO:0000256" key="1">
    <source>
        <dbReference type="ARBA" id="ARBA00005979"/>
    </source>
</evidence>
<dbReference type="InterPro" id="IPR051799">
    <property type="entry name" value="NADH_flavin_oxidoreductase"/>
</dbReference>
<dbReference type="GO" id="GO:0010181">
    <property type="term" value="F:FMN binding"/>
    <property type="evidence" value="ECO:0007669"/>
    <property type="project" value="InterPro"/>
</dbReference>
<dbReference type="GeneID" id="37026721"/>